<dbReference type="KEGG" id="aly:9301464"/>
<keyword evidence="1" id="KW-0812">Transmembrane</keyword>
<evidence type="ECO:0000256" key="1">
    <source>
        <dbReference type="SAM" id="Phobius"/>
    </source>
</evidence>
<dbReference type="AlphaFoldDB" id="D7MN46"/>
<dbReference type="OrthoDB" id="1112709at2759"/>
<keyword evidence="1" id="KW-0472">Membrane</keyword>
<accession>D7MN46</accession>
<feature type="transmembrane region" description="Helical" evidence="1">
    <location>
        <begin position="20"/>
        <end position="46"/>
    </location>
</feature>
<evidence type="ECO:0000313" key="3">
    <source>
        <dbReference type="Proteomes" id="UP000008694"/>
    </source>
</evidence>
<dbReference type="Proteomes" id="UP000008694">
    <property type="component" value="Unassembled WGS sequence"/>
</dbReference>
<organism evidence="3">
    <name type="scientific">Arabidopsis lyrata subsp. lyrata</name>
    <name type="common">Lyre-leaved rock-cress</name>
    <dbReference type="NCBI Taxonomy" id="81972"/>
    <lineage>
        <taxon>Eukaryota</taxon>
        <taxon>Viridiplantae</taxon>
        <taxon>Streptophyta</taxon>
        <taxon>Embryophyta</taxon>
        <taxon>Tracheophyta</taxon>
        <taxon>Spermatophyta</taxon>
        <taxon>Magnoliopsida</taxon>
        <taxon>eudicotyledons</taxon>
        <taxon>Gunneridae</taxon>
        <taxon>Pentapetalae</taxon>
        <taxon>rosids</taxon>
        <taxon>malvids</taxon>
        <taxon>Brassicales</taxon>
        <taxon>Brassicaceae</taxon>
        <taxon>Camelineae</taxon>
        <taxon>Arabidopsis</taxon>
    </lineage>
</organism>
<sequence>MGSVSRPRSDSELGFSRLLVLSVALFFCSDCFSFAGLLVFSVVRLIRSWVCSLLRGLKLFIKEGDEAERKRRKRFQIL</sequence>
<gene>
    <name evidence="2" type="ORF">ARALYDRAFT_917231</name>
</gene>
<keyword evidence="1" id="KW-1133">Transmembrane helix</keyword>
<protein>
    <submittedName>
        <fullName evidence="2">Predicted protein</fullName>
    </submittedName>
</protein>
<dbReference type="HOGENOM" id="CLU_2625350_0_0_1"/>
<dbReference type="Gramene" id="scaffold_800631.1">
    <property type="protein sequence ID" value="scaffold_800631.1"/>
    <property type="gene ID" value="scaffold_800631.1"/>
</dbReference>
<name>D7MN46_ARALL</name>
<evidence type="ECO:0000313" key="2">
    <source>
        <dbReference type="EMBL" id="EFH41649.1"/>
    </source>
</evidence>
<reference evidence="3" key="1">
    <citation type="journal article" date="2011" name="Nat. Genet.">
        <title>The Arabidopsis lyrata genome sequence and the basis of rapid genome size change.</title>
        <authorList>
            <person name="Hu T.T."/>
            <person name="Pattyn P."/>
            <person name="Bakker E.G."/>
            <person name="Cao J."/>
            <person name="Cheng J.-F."/>
            <person name="Clark R.M."/>
            <person name="Fahlgren N."/>
            <person name="Fawcett J.A."/>
            <person name="Grimwood J."/>
            <person name="Gundlach H."/>
            <person name="Haberer G."/>
            <person name="Hollister J.D."/>
            <person name="Ossowski S."/>
            <person name="Ottilar R.P."/>
            <person name="Salamov A.A."/>
            <person name="Schneeberger K."/>
            <person name="Spannagl M."/>
            <person name="Wang X."/>
            <person name="Yang L."/>
            <person name="Nasrallah M.E."/>
            <person name="Bergelson J."/>
            <person name="Carrington J.C."/>
            <person name="Gaut B.S."/>
            <person name="Schmutz J."/>
            <person name="Mayer K.F.X."/>
            <person name="Van de Peer Y."/>
            <person name="Grigoriev I.V."/>
            <person name="Nordborg M."/>
            <person name="Weigel D."/>
            <person name="Guo Y.-L."/>
        </authorList>
    </citation>
    <scope>NUCLEOTIDE SEQUENCE [LARGE SCALE GENOMIC DNA]</scope>
    <source>
        <strain evidence="3">cv. MN47</strain>
    </source>
</reference>
<keyword evidence="3" id="KW-1185">Reference proteome</keyword>
<dbReference type="EMBL" id="GL348720">
    <property type="protein sequence ID" value="EFH41649.1"/>
    <property type="molecule type" value="Genomic_DNA"/>
</dbReference>
<proteinExistence type="predicted"/>